<dbReference type="RefSeq" id="WP_052222225.1">
    <property type="nucleotide sequence ID" value="NZ_LHUR01000031.1"/>
</dbReference>
<protein>
    <submittedName>
        <fullName evidence="4">Beta-N-acetylglucosaminidase</fullName>
        <ecNumber evidence="4">3.2.1.96</ecNumber>
    </submittedName>
</protein>
<keyword evidence="4" id="KW-0326">Glycosidase</keyword>
<dbReference type="Pfam" id="PF01832">
    <property type="entry name" value="Glucosaminidase"/>
    <property type="match status" value="1"/>
</dbReference>
<feature type="signal peptide" evidence="2">
    <location>
        <begin position="1"/>
        <end position="26"/>
    </location>
</feature>
<evidence type="ECO:0000259" key="3">
    <source>
        <dbReference type="SMART" id="SM00047"/>
    </source>
</evidence>
<dbReference type="InterPro" id="IPR002901">
    <property type="entry name" value="MGlyc_endo_b_GlcNAc-like_dom"/>
</dbReference>
<dbReference type="GO" id="GO:0004040">
    <property type="term" value="F:amidase activity"/>
    <property type="evidence" value="ECO:0007669"/>
    <property type="project" value="InterPro"/>
</dbReference>
<dbReference type="AlphaFoldDB" id="A0A0L6Z7R1"/>
<dbReference type="Gene3D" id="1.10.530.10">
    <property type="match status" value="1"/>
</dbReference>
<dbReference type="InterPro" id="IPR032812">
    <property type="entry name" value="SbsA_Ig"/>
</dbReference>
<evidence type="ECO:0000256" key="2">
    <source>
        <dbReference type="SAM" id="SignalP"/>
    </source>
</evidence>
<accession>A0A0L6Z7R1</accession>
<feature type="domain" description="Mannosyl-glycoprotein endo-beta-N-acetylglucosamidase-like" evidence="3">
    <location>
        <begin position="350"/>
        <end position="509"/>
    </location>
</feature>
<keyword evidence="5" id="KW-1185">Reference proteome</keyword>
<keyword evidence="4" id="KW-0378">Hydrolase</keyword>
<proteinExistence type="predicted"/>
<gene>
    <name evidence="4" type="primary">lytD</name>
    <name evidence="4" type="ORF">CLHOM_27460</name>
</gene>
<dbReference type="Proteomes" id="UP000037043">
    <property type="component" value="Unassembled WGS sequence"/>
</dbReference>
<organism evidence="4 5">
    <name type="scientific">Clostridium homopropionicum DSM 5847</name>
    <dbReference type="NCBI Taxonomy" id="1121318"/>
    <lineage>
        <taxon>Bacteria</taxon>
        <taxon>Bacillati</taxon>
        <taxon>Bacillota</taxon>
        <taxon>Clostridia</taxon>
        <taxon>Eubacteriales</taxon>
        <taxon>Clostridiaceae</taxon>
        <taxon>Clostridium</taxon>
    </lineage>
</organism>
<dbReference type="EMBL" id="LHUR01000031">
    <property type="protein sequence ID" value="KOA19006.1"/>
    <property type="molecule type" value="Genomic_DNA"/>
</dbReference>
<sequence length="518" mass="57412">MKAKLYIIKFLLAAAMFTSMCTTAFAETSDFKELPSKSQVSILKPFTVKVNLDLDASTINSTNIIVKDSKGLPVKVSIYPGDDSKSIVIYPQVGGYIPGAAYAIEISTNVKSKAGAKLSMPVKMNFTTSSQFEDETSNTALPSIKSIDILDKPLIQKNKTSFVITPNISGDVQYRVFLFNYPNETYDNSNYYTSGVYTELTSGYTSAISSLNPYTFTKTDGFELGKYKLLVYVKGSGRSGKYKDTNTDFDNFYSTYFKVLDKNILADAATTTTTTSSSITKISYSKTLEEAVGAQIKAGGPVYSETTGFMKANDSLLRYYMDPNNYLDDYGKYSFLVLNYMEVSVDDLNILLKGKGVLEGKGDVFLKAAKDNDINPIYLVSHSLLETGNGTSVLSNGILVSSVDGKAVEPKTTYNTFGVHAYDEDPNRFGSEYAYTQGWFTVDAAILGGAKFIGTNYINRVGEKQNTLYKMKWDINYSTYPHQYATDIGWPRKQIKRIKDLIEQCKTAKPVFEIPSFK</sequence>
<dbReference type="SMART" id="SM00047">
    <property type="entry name" value="LYZ2"/>
    <property type="match status" value="1"/>
</dbReference>
<dbReference type="Pfam" id="PF13205">
    <property type="entry name" value="Big_5"/>
    <property type="match status" value="1"/>
</dbReference>
<evidence type="ECO:0000313" key="4">
    <source>
        <dbReference type="EMBL" id="KOA19006.1"/>
    </source>
</evidence>
<dbReference type="PATRIC" id="fig|1121318.3.peg.2759"/>
<name>A0A0L6Z7R1_9CLOT</name>
<feature type="chain" id="PRO_5005570240" evidence="2">
    <location>
        <begin position="27"/>
        <end position="518"/>
    </location>
</feature>
<dbReference type="STRING" id="36844.SAMN04488501_1097"/>
<dbReference type="GO" id="GO:0033925">
    <property type="term" value="F:mannosyl-glycoprotein endo-beta-N-acetylglucosaminidase activity"/>
    <property type="evidence" value="ECO:0007669"/>
    <property type="project" value="UniProtKB-EC"/>
</dbReference>
<keyword evidence="1 2" id="KW-0732">Signal</keyword>
<evidence type="ECO:0000313" key="5">
    <source>
        <dbReference type="Proteomes" id="UP000037043"/>
    </source>
</evidence>
<comment type="caution">
    <text evidence="4">The sequence shown here is derived from an EMBL/GenBank/DDBJ whole genome shotgun (WGS) entry which is preliminary data.</text>
</comment>
<reference evidence="5" key="1">
    <citation type="submission" date="2015-08" db="EMBL/GenBank/DDBJ databases">
        <title>Genome sequence of the strict anaerobe Clostridium homopropionicum LuHBu1 (DSM 5847T).</title>
        <authorList>
            <person name="Poehlein A."/>
            <person name="Beck M."/>
            <person name="Schiel-Bengelsdorf B."/>
            <person name="Bengelsdorf F.R."/>
            <person name="Daniel R."/>
            <person name="Duerre P."/>
        </authorList>
    </citation>
    <scope>NUCLEOTIDE SEQUENCE [LARGE SCALE GENOMIC DNA]</scope>
    <source>
        <strain evidence="5">DSM 5847</strain>
    </source>
</reference>
<dbReference type="EC" id="3.2.1.96" evidence="4"/>
<evidence type="ECO:0000256" key="1">
    <source>
        <dbReference type="ARBA" id="ARBA00022729"/>
    </source>
</evidence>